<gene>
    <name evidence="2" type="ORF">VTJ49DRAFT_2544</name>
</gene>
<protein>
    <recommendedName>
        <fullName evidence="4">Extracellular membrane protein CFEM domain-containing protein</fullName>
    </recommendedName>
</protein>
<dbReference type="Proteomes" id="UP001583172">
    <property type="component" value="Unassembled WGS sequence"/>
</dbReference>
<sequence length="169" mass="17964">MKSILATTLLASLAMAANPIFNETPYDECNACLDDALTKCKGDLETTEFAHCMCDIAPNMADGYKAYIDCWVDCTFMDQKQSNSIDEVANALAHDHASYCVRFLPDEWCNSFDLDDDTKEKYCGGTNSSSGNNDAAGSSTDSGSPNAAALTGVPAWLMAVGLGMAAANL</sequence>
<accession>A0ABR3VAX6</accession>
<evidence type="ECO:0000313" key="3">
    <source>
        <dbReference type="Proteomes" id="UP001583172"/>
    </source>
</evidence>
<name>A0ABR3VAX6_HUMIN</name>
<evidence type="ECO:0000256" key="1">
    <source>
        <dbReference type="SAM" id="SignalP"/>
    </source>
</evidence>
<feature type="chain" id="PRO_5047168755" description="Extracellular membrane protein CFEM domain-containing protein" evidence="1">
    <location>
        <begin position="17"/>
        <end position="169"/>
    </location>
</feature>
<keyword evidence="1" id="KW-0732">Signal</keyword>
<dbReference type="EMBL" id="JAZGSY010000208">
    <property type="protein sequence ID" value="KAL1838546.1"/>
    <property type="molecule type" value="Genomic_DNA"/>
</dbReference>
<reference evidence="2 3" key="1">
    <citation type="journal article" date="2024" name="Commun. Biol.">
        <title>Comparative genomic analysis of thermophilic fungi reveals convergent evolutionary adaptations and gene losses.</title>
        <authorList>
            <person name="Steindorff A.S."/>
            <person name="Aguilar-Pontes M.V."/>
            <person name="Robinson A.J."/>
            <person name="Andreopoulos B."/>
            <person name="LaButti K."/>
            <person name="Kuo A."/>
            <person name="Mondo S."/>
            <person name="Riley R."/>
            <person name="Otillar R."/>
            <person name="Haridas S."/>
            <person name="Lipzen A."/>
            <person name="Grimwood J."/>
            <person name="Schmutz J."/>
            <person name="Clum A."/>
            <person name="Reid I.D."/>
            <person name="Moisan M.C."/>
            <person name="Butler G."/>
            <person name="Nguyen T.T.M."/>
            <person name="Dewar K."/>
            <person name="Conant G."/>
            <person name="Drula E."/>
            <person name="Henrissat B."/>
            <person name="Hansel C."/>
            <person name="Singer S."/>
            <person name="Hutchinson M.I."/>
            <person name="de Vries R.P."/>
            <person name="Natvig D.O."/>
            <person name="Powell A.J."/>
            <person name="Tsang A."/>
            <person name="Grigoriev I.V."/>
        </authorList>
    </citation>
    <scope>NUCLEOTIDE SEQUENCE [LARGE SCALE GENOMIC DNA]</scope>
    <source>
        <strain evidence="2 3">CBS 620.91</strain>
    </source>
</reference>
<proteinExistence type="predicted"/>
<evidence type="ECO:0000313" key="2">
    <source>
        <dbReference type="EMBL" id="KAL1838546.1"/>
    </source>
</evidence>
<organism evidence="2 3">
    <name type="scientific">Humicola insolens</name>
    <name type="common">Soft-rot fungus</name>
    <dbReference type="NCBI Taxonomy" id="85995"/>
    <lineage>
        <taxon>Eukaryota</taxon>
        <taxon>Fungi</taxon>
        <taxon>Dikarya</taxon>
        <taxon>Ascomycota</taxon>
        <taxon>Pezizomycotina</taxon>
        <taxon>Sordariomycetes</taxon>
        <taxon>Sordariomycetidae</taxon>
        <taxon>Sordariales</taxon>
        <taxon>Chaetomiaceae</taxon>
        <taxon>Mycothermus</taxon>
    </lineage>
</organism>
<evidence type="ECO:0008006" key="4">
    <source>
        <dbReference type="Google" id="ProtNLM"/>
    </source>
</evidence>
<feature type="signal peptide" evidence="1">
    <location>
        <begin position="1"/>
        <end position="16"/>
    </location>
</feature>
<comment type="caution">
    <text evidence="2">The sequence shown here is derived from an EMBL/GenBank/DDBJ whole genome shotgun (WGS) entry which is preliminary data.</text>
</comment>
<keyword evidence="3" id="KW-1185">Reference proteome</keyword>